<keyword evidence="3" id="KW-1185">Reference proteome</keyword>
<feature type="compositionally biased region" description="Low complexity" evidence="1">
    <location>
        <begin position="8"/>
        <end position="20"/>
    </location>
</feature>
<evidence type="ECO:0000313" key="3">
    <source>
        <dbReference type="Proteomes" id="UP000031549"/>
    </source>
</evidence>
<dbReference type="Proteomes" id="UP000031549">
    <property type="component" value="Unassembled WGS sequence"/>
</dbReference>
<organism evidence="2 3">
    <name type="scientific">Hassallia byssoidea VB512170</name>
    <dbReference type="NCBI Taxonomy" id="1304833"/>
    <lineage>
        <taxon>Bacteria</taxon>
        <taxon>Bacillati</taxon>
        <taxon>Cyanobacteriota</taxon>
        <taxon>Cyanophyceae</taxon>
        <taxon>Nostocales</taxon>
        <taxon>Tolypothrichaceae</taxon>
        <taxon>Hassallia</taxon>
    </lineage>
</organism>
<evidence type="ECO:0000313" key="2">
    <source>
        <dbReference type="EMBL" id="NEU73633.1"/>
    </source>
</evidence>
<reference evidence="2 3" key="1">
    <citation type="journal article" date="2015" name="Genome Announc.">
        <title>Draft Genome Sequence of Cyanobacterium Hassallia byssoidea Strain VB512170, Isolated from Monuments in India.</title>
        <authorList>
            <person name="Singh D."/>
            <person name="Chandrababunaidu M.M."/>
            <person name="Panda A."/>
            <person name="Sen D."/>
            <person name="Bhattacharyya S."/>
            <person name="Adhikary S.P."/>
            <person name="Tripathy S."/>
        </authorList>
    </citation>
    <scope>NUCLEOTIDE SEQUENCE [LARGE SCALE GENOMIC DNA]</scope>
    <source>
        <strain evidence="2 3">VB512170</strain>
    </source>
</reference>
<feature type="region of interest" description="Disordered" evidence="1">
    <location>
        <begin position="1"/>
        <end position="20"/>
    </location>
</feature>
<proteinExistence type="predicted"/>
<name>A0A846H985_9CYAN</name>
<gene>
    <name evidence="2" type="ORF">PI95_013955</name>
</gene>
<dbReference type="EMBL" id="JTCM02000026">
    <property type="protein sequence ID" value="NEU73633.1"/>
    <property type="molecule type" value="Genomic_DNA"/>
</dbReference>
<evidence type="ECO:0000256" key="1">
    <source>
        <dbReference type="SAM" id="MobiDB-lite"/>
    </source>
</evidence>
<dbReference type="AlphaFoldDB" id="A0A846H985"/>
<sequence length="47" mass="5329">MAKSYLGQLTTNNQQPTTNNYQLTTINQQPTTNKLKENQKCAMALIE</sequence>
<protein>
    <submittedName>
        <fullName evidence="2">Uncharacterized protein</fullName>
    </submittedName>
</protein>
<dbReference type="RefSeq" id="WP_163518882.1">
    <property type="nucleotide sequence ID" value="NZ_JTCM02000026.1"/>
</dbReference>
<accession>A0A846H985</accession>
<comment type="caution">
    <text evidence="2">The sequence shown here is derived from an EMBL/GenBank/DDBJ whole genome shotgun (WGS) entry which is preliminary data.</text>
</comment>